<dbReference type="STRING" id="1335616.WDC_1382"/>
<comment type="caution">
    <text evidence="1">The sequence shown here is derived from an EMBL/GenBank/DDBJ whole genome shotgun (WGS) entry which is preliminary data.</text>
</comment>
<dbReference type="EMBL" id="AWTT01000034">
    <property type="protein sequence ID" value="KIS03044.1"/>
    <property type="molecule type" value="Genomic_DNA"/>
</dbReference>
<dbReference type="RefSeq" id="WP_044011109.1">
    <property type="nucleotide sequence ID" value="NZ_AWTT01000034.1"/>
</dbReference>
<proteinExistence type="predicted"/>
<evidence type="ECO:0000313" key="1">
    <source>
        <dbReference type="EMBL" id="KIS03044.1"/>
    </source>
</evidence>
<dbReference type="AlphaFoldDB" id="A0A0D0YUV5"/>
<protein>
    <submittedName>
        <fullName evidence="1">Uncharacterized protein</fullName>
    </submittedName>
</protein>
<dbReference type="Proteomes" id="UP000032279">
    <property type="component" value="Unassembled WGS sequence"/>
</dbReference>
<sequence>MAVMRVWLKQINTDKPASLVAGYSYDGSRFGLEMTNNEEQAISLFTAGDDINELKKALFDELLTKNVAGALPLTKDKVLIMQNAINRYFKLWFRLARADELE</sequence>
<name>A0A0D0YUV5_9LACO</name>
<gene>
    <name evidence="1" type="ORF">WDC_1382</name>
</gene>
<reference evidence="1 2" key="1">
    <citation type="submission" date="2013-08" db="EMBL/GenBank/DDBJ databases">
        <title>Lactobacillus wasatchii sp. WDC04, a late gas producing bacteria isolated from aged chedder cheese.</title>
        <authorList>
            <person name="Oberg C.J."/>
            <person name="Culumber M."/>
            <person name="McMahon D.J."/>
            <person name="Broadbent J.R."/>
            <person name="Oberg T.S."/>
            <person name="Ortaki F."/>
        </authorList>
    </citation>
    <scope>NUCLEOTIDE SEQUENCE [LARGE SCALE GENOMIC DNA]</scope>
    <source>
        <strain evidence="1 2">WDC04</strain>
    </source>
</reference>
<dbReference type="PATRIC" id="fig|1335616.4.peg.1384"/>
<keyword evidence="2" id="KW-1185">Reference proteome</keyword>
<organism evidence="1 2">
    <name type="scientific">Paucilactobacillus wasatchensis</name>
    <dbReference type="NCBI Taxonomy" id="1335616"/>
    <lineage>
        <taxon>Bacteria</taxon>
        <taxon>Bacillati</taxon>
        <taxon>Bacillota</taxon>
        <taxon>Bacilli</taxon>
        <taxon>Lactobacillales</taxon>
        <taxon>Lactobacillaceae</taxon>
        <taxon>Paucilactobacillus</taxon>
    </lineage>
</organism>
<evidence type="ECO:0000313" key="2">
    <source>
        <dbReference type="Proteomes" id="UP000032279"/>
    </source>
</evidence>
<accession>A0A0D0YUV5</accession>